<reference evidence="5 6" key="1">
    <citation type="submission" date="2016-02" db="EMBL/GenBank/DDBJ databases">
        <title>Anaerosporomusa subterraneum gen. nov., sp. nov., a spore-forming obligate anaerobe isolated from saprolite.</title>
        <authorList>
            <person name="Choi J.K."/>
            <person name="Shah M."/>
            <person name="Yee N."/>
        </authorList>
    </citation>
    <scope>NUCLEOTIDE SEQUENCE [LARGE SCALE GENOMIC DNA]</scope>
    <source>
        <strain evidence="5 6">RU4</strain>
    </source>
</reference>
<comment type="similarity">
    <text evidence="1">Belongs to the carbohydrate kinase PfkB family.</text>
</comment>
<dbReference type="InterPro" id="IPR029056">
    <property type="entry name" value="Ribokinase-like"/>
</dbReference>
<evidence type="ECO:0000256" key="1">
    <source>
        <dbReference type="ARBA" id="ARBA00010688"/>
    </source>
</evidence>
<protein>
    <submittedName>
        <fullName evidence="5">2-dehydro-3-deoxygluconokinase</fullName>
    </submittedName>
</protein>
<dbReference type="CDD" id="cd01166">
    <property type="entry name" value="KdgK"/>
    <property type="match status" value="1"/>
</dbReference>
<gene>
    <name evidence="5" type="ORF">AXX12_09575</name>
</gene>
<dbReference type="SUPFAM" id="SSF53613">
    <property type="entry name" value="Ribokinase-like"/>
    <property type="match status" value="1"/>
</dbReference>
<keyword evidence="2" id="KW-0808">Transferase</keyword>
<dbReference type="PANTHER" id="PTHR43320:SF2">
    <property type="entry name" value="2-DEHYDRO-3-DEOXYGLUCONOKINASE_2-DEHYDRO-3-DEOXYGALACTONOKINASE"/>
    <property type="match status" value="1"/>
</dbReference>
<evidence type="ECO:0000313" key="5">
    <source>
        <dbReference type="EMBL" id="KYZ76659.1"/>
    </source>
</evidence>
<accession>A0A154BRX1</accession>
<sequence length="340" mass="37398">MKKVVGFGEIMLRMSPAGYYKFSQVDEFKVNYTGAEANVCVALSATGMTAEYVTKVPDNDIARCAIATMRKFGVGVRHVVYGGDRLGSYYLERGASQRPSKVIYDRKYSSISMAKREEFDWETILEGVDAFHFTGITVALGENLPGICLDACKVAKKKGVQVFCDLNYRKNLWTPEQAQHIMPEIVANVDVLVGNEEDAEKVLGVKAANSDVAKGELDRESYVDVARQLSEKYGLKTVAFTLRTSISASDNNWAGIIYADKNAYFSKKYKMHIVDRVGGGDSFAAGLIYAICNGYDHQKTINFAVAASCLKHSIELDFNLSTVSEIEALMGGDGSGRVQR</sequence>
<evidence type="ECO:0000313" key="6">
    <source>
        <dbReference type="Proteomes" id="UP000076268"/>
    </source>
</evidence>
<comment type="caution">
    <text evidence="5">The sequence shown here is derived from an EMBL/GenBank/DDBJ whole genome shotgun (WGS) entry which is preliminary data.</text>
</comment>
<dbReference type="Proteomes" id="UP000076268">
    <property type="component" value="Unassembled WGS sequence"/>
</dbReference>
<name>A0A154BRX1_ANASB</name>
<evidence type="ECO:0000259" key="4">
    <source>
        <dbReference type="Pfam" id="PF00294"/>
    </source>
</evidence>
<dbReference type="Gene3D" id="3.40.1190.20">
    <property type="match status" value="1"/>
</dbReference>
<dbReference type="Pfam" id="PF00294">
    <property type="entry name" value="PfkB"/>
    <property type="match status" value="1"/>
</dbReference>
<keyword evidence="3 5" id="KW-0418">Kinase</keyword>
<dbReference type="PANTHER" id="PTHR43320">
    <property type="entry name" value="SUGAR KINASE"/>
    <property type="match status" value="1"/>
</dbReference>
<dbReference type="EMBL" id="LSGP01000017">
    <property type="protein sequence ID" value="KYZ76659.1"/>
    <property type="molecule type" value="Genomic_DNA"/>
</dbReference>
<dbReference type="InterPro" id="IPR011611">
    <property type="entry name" value="PfkB_dom"/>
</dbReference>
<dbReference type="STRING" id="1794912.AXX12_09575"/>
<dbReference type="GO" id="GO:0016301">
    <property type="term" value="F:kinase activity"/>
    <property type="evidence" value="ECO:0007669"/>
    <property type="project" value="UniProtKB-KW"/>
</dbReference>
<proteinExistence type="inferred from homology"/>
<dbReference type="OrthoDB" id="9813569at2"/>
<keyword evidence="6" id="KW-1185">Reference proteome</keyword>
<evidence type="ECO:0000256" key="2">
    <source>
        <dbReference type="ARBA" id="ARBA00022679"/>
    </source>
</evidence>
<evidence type="ECO:0000256" key="3">
    <source>
        <dbReference type="ARBA" id="ARBA00022777"/>
    </source>
</evidence>
<organism evidence="5 6">
    <name type="scientific">Anaerosporomusa subterranea</name>
    <dbReference type="NCBI Taxonomy" id="1794912"/>
    <lineage>
        <taxon>Bacteria</taxon>
        <taxon>Bacillati</taxon>
        <taxon>Bacillota</taxon>
        <taxon>Negativicutes</taxon>
        <taxon>Acetonemataceae</taxon>
        <taxon>Anaerosporomusa</taxon>
    </lineage>
</organism>
<dbReference type="RefSeq" id="WP_066242506.1">
    <property type="nucleotide sequence ID" value="NZ_LSGP01000017.1"/>
</dbReference>
<dbReference type="AlphaFoldDB" id="A0A154BRX1"/>
<dbReference type="InterPro" id="IPR052700">
    <property type="entry name" value="Carb_kinase_PfkB-like"/>
</dbReference>
<feature type="domain" description="Carbohydrate kinase PfkB" evidence="4">
    <location>
        <begin position="1"/>
        <end position="310"/>
    </location>
</feature>